<comment type="caution">
    <text evidence="2">The sequence shown here is derived from an EMBL/GenBank/DDBJ whole genome shotgun (WGS) entry which is preliminary data.</text>
</comment>
<sequence>MDKTWTDMYGMSPMNAVRFHAYGPPDTLRLEQVARPVAGPGEVLVRVHAAGVNPGDWQMRSGWASEKFGLALTLPFTPGYDLAGVVEAAGRGAERYRAGDRVYGMTATAGAYAEYATVLESRLAPLPGALDDEQAAGLPMSAFTAWTAVHEQALLAPGRTALINGASGGVGHFAVQFAKLAGARVIAVTSDRNCAFAESLGADSVFDYTADDWRELEGAADAVIDTVGGERTDDLVRAVRKDGTLVPIGWGRYSPELAENVGVRVQALRMAPFDADRLKWIGELIVTGDLRIEIGASMPLAEAASAHALSESRRARGKIVLRTDA</sequence>
<reference evidence="2" key="1">
    <citation type="submission" date="2023-04" db="EMBL/GenBank/DDBJ databases">
        <title>Comparative genomic analysis of Cohnella hashimotonis sp. nov., isolated from the International Space Station.</title>
        <authorList>
            <person name="Venkateswaran K."/>
            <person name="Simpson A."/>
        </authorList>
    </citation>
    <scope>NUCLEOTIDE SEQUENCE</scope>
    <source>
        <strain evidence="2">F6_2S_P_1</strain>
    </source>
</reference>
<dbReference type="InterPro" id="IPR020843">
    <property type="entry name" value="ER"/>
</dbReference>
<dbReference type="InterPro" id="IPR036291">
    <property type="entry name" value="NAD(P)-bd_dom_sf"/>
</dbReference>
<evidence type="ECO:0000313" key="3">
    <source>
        <dbReference type="Proteomes" id="UP001161691"/>
    </source>
</evidence>
<dbReference type="InterPro" id="IPR052585">
    <property type="entry name" value="Lipid_raft_assoc_Zn_ADH"/>
</dbReference>
<name>A0ABT6TMP9_9BACL</name>
<proteinExistence type="predicted"/>
<dbReference type="InterPro" id="IPR011032">
    <property type="entry name" value="GroES-like_sf"/>
</dbReference>
<protein>
    <submittedName>
        <fullName evidence="2">NADP-dependent oxidoreductase</fullName>
        <ecNumber evidence="2">1.-.-.-</ecNumber>
    </submittedName>
</protein>
<keyword evidence="2" id="KW-0560">Oxidoreductase</keyword>
<dbReference type="SMART" id="SM00829">
    <property type="entry name" value="PKS_ER"/>
    <property type="match status" value="1"/>
</dbReference>
<dbReference type="PANTHER" id="PTHR43482">
    <property type="entry name" value="PROTEIN AST1-RELATED"/>
    <property type="match status" value="1"/>
</dbReference>
<dbReference type="SUPFAM" id="SSF50129">
    <property type="entry name" value="GroES-like"/>
    <property type="match status" value="1"/>
</dbReference>
<dbReference type="EC" id="1.-.-.-" evidence="2"/>
<dbReference type="PANTHER" id="PTHR43482:SF1">
    <property type="entry name" value="PROTEIN AST1-RELATED"/>
    <property type="match status" value="1"/>
</dbReference>
<dbReference type="CDD" id="cd05289">
    <property type="entry name" value="MDR_like_2"/>
    <property type="match status" value="1"/>
</dbReference>
<dbReference type="SUPFAM" id="SSF51735">
    <property type="entry name" value="NAD(P)-binding Rossmann-fold domains"/>
    <property type="match status" value="1"/>
</dbReference>
<keyword evidence="3" id="KW-1185">Reference proteome</keyword>
<evidence type="ECO:0000313" key="2">
    <source>
        <dbReference type="EMBL" id="MDI4648124.1"/>
    </source>
</evidence>
<dbReference type="EMBL" id="JAGRPV010000001">
    <property type="protein sequence ID" value="MDI4648124.1"/>
    <property type="molecule type" value="Genomic_DNA"/>
</dbReference>
<dbReference type="InterPro" id="IPR013154">
    <property type="entry name" value="ADH-like_N"/>
</dbReference>
<accession>A0ABT6TMP9</accession>
<dbReference type="Gene3D" id="3.40.50.720">
    <property type="entry name" value="NAD(P)-binding Rossmann-like Domain"/>
    <property type="match status" value="1"/>
</dbReference>
<evidence type="ECO:0000259" key="1">
    <source>
        <dbReference type="SMART" id="SM00829"/>
    </source>
</evidence>
<dbReference type="GO" id="GO:0016491">
    <property type="term" value="F:oxidoreductase activity"/>
    <property type="evidence" value="ECO:0007669"/>
    <property type="project" value="UniProtKB-KW"/>
</dbReference>
<dbReference type="Gene3D" id="3.90.180.10">
    <property type="entry name" value="Medium-chain alcohol dehydrogenases, catalytic domain"/>
    <property type="match status" value="1"/>
</dbReference>
<dbReference type="Proteomes" id="UP001161691">
    <property type="component" value="Unassembled WGS sequence"/>
</dbReference>
<dbReference type="Pfam" id="PF08240">
    <property type="entry name" value="ADH_N"/>
    <property type="match status" value="1"/>
</dbReference>
<feature type="domain" description="Enoyl reductase (ER)" evidence="1">
    <location>
        <begin position="23"/>
        <end position="321"/>
    </location>
</feature>
<dbReference type="RefSeq" id="WP_282910861.1">
    <property type="nucleotide sequence ID" value="NZ_JAGRPV010000001.1"/>
</dbReference>
<organism evidence="2 3">
    <name type="scientific">Cohnella hashimotonis</name>
    <dbReference type="NCBI Taxonomy" id="2826895"/>
    <lineage>
        <taxon>Bacteria</taxon>
        <taxon>Bacillati</taxon>
        <taxon>Bacillota</taxon>
        <taxon>Bacilli</taxon>
        <taxon>Bacillales</taxon>
        <taxon>Paenibacillaceae</taxon>
        <taxon>Cohnella</taxon>
    </lineage>
</organism>
<gene>
    <name evidence="2" type="ORF">KB449_24450</name>
</gene>
<dbReference type="Pfam" id="PF13602">
    <property type="entry name" value="ADH_zinc_N_2"/>
    <property type="match status" value="1"/>
</dbReference>